<dbReference type="EMBL" id="WNYA01032026">
    <property type="protein sequence ID" value="KAG8537257.1"/>
    <property type="molecule type" value="Genomic_DNA"/>
</dbReference>
<gene>
    <name evidence="3" type="ORF">GDO81_024813</name>
    <name evidence="2" type="ORF">GDO81_024814</name>
    <name evidence="1" type="ORF">GDO81_024819</name>
</gene>
<dbReference type="AlphaFoldDB" id="A0AAV6YJE6"/>
<dbReference type="PANTHER" id="PTHR12471:SF2">
    <property type="entry name" value="V-TYPE PROTON ATPASE SUBUNIT S1"/>
    <property type="match status" value="1"/>
</dbReference>
<dbReference type="InterPro" id="IPR008388">
    <property type="entry name" value="Ac45_acc_su"/>
</dbReference>
<evidence type="ECO:0000313" key="4">
    <source>
        <dbReference type="Proteomes" id="UP000824782"/>
    </source>
</evidence>
<keyword evidence="4" id="KW-1185">Reference proteome</keyword>
<evidence type="ECO:0000313" key="1">
    <source>
        <dbReference type="EMBL" id="KAG8537257.1"/>
    </source>
</evidence>
<protein>
    <submittedName>
        <fullName evidence="2">Uncharacterized protein</fullName>
    </submittedName>
</protein>
<dbReference type="GO" id="GO:0030641">
    <property type="term" value="P:regulation of cellular pH"/>
    <property type="evidence" value="ECO:0007669"/>
    <property type="project" value="TreeGrafter"/>
</dbReference>
<dbReference type="EMBL" id="WNYA01032012">
    <property type="protein sequence ID" value="KAG8537263.1"/>
    <property type="molecule type" value="Genomic_DNA"/>
</dbReference>
<evidence type="ECO:0000313" key="3">
    <source>
        <dbReference type="EMBL" id="KAG8537263.1"/>
    </source>
</evidence>
<dbReference type="EMBL" id="WNYA01032015">
    <property type="protein sequence ID" value="KAG8537262.1"/>
    <property type="molecule type" value="Genomic_DNA"/>
</dbReference>
<comment type="caution">
    <text evidence="2">The sequence shown here is derived from an EMBL/GenBank/DDBJ whole genome shotgun (WGS) entry which is preliminary data.</text>
</comment>
<dbReference type="GO" id="GO:0001671">
    <property type="term" value="F:ATPase activator activity"/>
    <property type="evidence" value="ECO:0007669"/>
    <property type="project" value="TreeGrafter"/>
</dbReference>
<feature type="non-terminal residue" evidence="2">
    <location>
        <position position="1"/>
    </location>
</feature>
<dbReference type="PANTHER" id="PTHR12471">
    <property type="entry name" value="VACUOLAR ATP SYNTHASE SUBUNIT S1"/>
    <property type="match status" value="1"/>
</dbReference>
<accession>A0AAV6YJE6</accession>
<dbReference type="Proteomes" id="UP000824782">
    <property type="component" value="Unassembled WGS sequence"/>
</dbReference>
<name>A0AAV6YJE6_ENGPU</name>
<organism evidence="2 4">
    <name type="scientific">Engystomops pustulosus</name>
    <name type="common">Tungara frog</name>
    <name type="synonym">Physalaemus pustulosus</name>
    <dbReference type="NCBI Taxonomy" id="76066"/>
    <lineage>
        <taxon>Eukaryota</taxon>
        <taxon>Metazoa</taxon>
        <taxon>Chordata</taxon>
        <taxon>Craniata</taxon>
        <taxon>Vertebrata</taxon>
        <taxon>Euteleostomi</taxon>
        <taxon>Amphibia</taxon>
        <taxon>Batrachia</taxon>
        <taxon>Anura</taxon>
        <taxon>Neobatrachia</taxon>
        <taxon>Hyloidea</taxon>
        <taxon>Leptodactylidae</taxon>
        <taxon>Leiuperinae</taxon>
        <taxon>Engystomops</taxon>
    </lineage>
</organism>
<dbReference type="GO" id="GO:0033176">
    <property type="term" value="C:proton-transporting V-type ATPase complex"/>
    <property type="evidence" value="ECO:0007669"/>
    <property type="project" value="TreeGrafter"/>
</dbReference>
<reference evidence="2" key="1">
    <citation type="thesis" date="2020" institute="ProQuest LLC" country="789 East Eisenhower Parkway, Ann Arbor, MI, USA">
        <title>Comparative Genomics and Chromosome Evolution.</title>
        <authorList>
            <person name="Mudd A.B."/>
        </authorList>
    </citation>
    <scope>NUCLEOTIDE SEQUENCE</scope>
    <source>
        <strain evidence="2">237g6f4</strain>
        <tissue evidence="2">Blood</tissue>
    </source>
</reference>
<evidence type="ECO:0000313" key="2">
    <source>
        <dbReference type="EMBL" id="KAG8537262.1"/>
    </source>
</evidence>
<proteinExistence type="predicted"/>
<sequence length="134" mass="14643">DSSLWSAQPSTHGGHVTTDLQLNQYVDAALCNGPKNVLLFLQEKLSIEDFTAFGGVYGNKQDSVFPNLENIMESSPSSLVLPAVDWYAANILPTYLKEKLGVSPLHVDPSTLLELRLDANIPSLLIVSLPYTSR</sequence>